<dbReference type="SUPFAM" id="SSF51182">
    <property type="entry name" value="RmlC-like cupins"/>
    <property type="match status" value="1"/>
</dbReference>
<reference evidence="2" key="1">
    <citation type="submission" date="2018-05" db="EMBL/GenBank/DDBJ databases">
        <authorList>
            <person name="Lanie J.A."/>
            <person name="Ng W.-L."/>
            <person name="Kazmierczak K.M."/>
            <person name="Andrzejewski T.M."/>
            <person name="Davidsen T.M."/>
            <person name="Wayne K.J."/>
            <person name="Tettelin H."/>
            <person name="Glass J.I."/>
            <person name="Rusch D."/>
            <person name="Podicherti R."/>
            <person name="Tsui H.-C.T."/>
            <person name="Winkler M.E."/>
        </authorList>
    </citation>
    <scope>NUCLEOTIDE SEQUENCE</scope>
</reference>
<proteinExistence type="predicted"/>
<dbReference type="Pfam" id="PF07883">
    <property type="entry name" value="Cupin_2"/>
    <property type="match status" value="1"/>
</dbReference>
<dbReference type="InterPro" id="IPR013096">
    <property type="entry name" value="Cupin_2"/>
</dbReference>
<evidence type="ECO:0000313" key="2">
    <source>
        <dbReference type="EMBL" id="SUZ97268.1"/>
    </source>
</evidence>
<dbReference type="AlphaFoldDB" id="A0A381S1T5"/>
<protein>
    <recommendedName>
        <fullName evidence="1">Cupin type-2 domain-containing protein</fullName>
    </recommendedName>
</protein>
<evidence type="ECO:0000259" key="1">
    <source>
        <dbReference type="Pfam" id="PF07883"/>
    </source>
</evidence>
<gene>
    <name evidence="2" type="ORF">METZ01_LOCUS50122</name>
</gene>
<accession>A0A381S1T5</accession>
<organism evidence="2">
    <name type="scientific">marine metagenome</name>
    <dbReference type="NCBI Taxonomy" id="408172"/>
    <lineage>
        <taxon>unclassified sequences</taxon>
        <taxon>metagenomes</taxon>
        <taxon>ecological metagenomes</taxon>
    </lineage>
</organism>
<feature type="domain" description="Cupin type-2" evidence="1">
    <location>
        <begin position="28"/>
        <end position="93"/>
    </location>
</feature>
<dbReference type="Gene3D" id="2.60.120.10">
    <property type="entry name" value="Jelly Rolls"/>
    <property type="match status" value="1"/>
</dbReference>
<sequence length="117" mass="12800">MPWRPHYRVWSITGLDSVNPVDCTLHYSKIEPDAGAPLHTHTVDELITVLDGRLEGSIDGKKQIVLANQTMVIPKGKPHGFKGIGPDTAATLVFFPCKDGFQGTVYLEGSPPAIYKE</sequence>
<dbReference type="InterPro" id="IPR014710">
    <property type="entry name" value="RmlC-like_jellyroll"/>
</dbReference>
<dbReference type="InterPro" id="IPR011051">
    <property type="entry name" value="RmlC_Cupin_sf"/>
</dbReference>
<name>A0A381S1T5_9ZZZZ</name>
<dbReference type="EMBL" id="UINC01002492">
    <property type="protein sequence ID" value="SUZ97268.1"/>
    <property type="molecule type" value="Genomic_DNA"/>
</dbReference>